<dbReference type="Pfam" id="PF25213">
    <property type="entry name" value="HVO_A0261_N"/>
    <property type="match status" value="1"/>
</dbReference>
<dbReference type="RefSeq" id="WP_007695988.1">
    <property type="nucleotide sequence ID" value="NZ_AJRK01000021.1"/>
</dbReference>
<evidence type="ECO:0000259" key="2">
    <source>
        <dbReference type="Pfam" id="PF25213"/>
    </source>
</evidence>
<dbReference type="OrthoDB" id="330490at2157"/>
<gene>
    <name evidence="3" type="ORF">C447_16879</name>
</gene>
<protein>
    <submittedName>
        <fullName evidence="3">Transcriptional regulator</fullName>
    </submittedName>
</protein>
<dbReference type="Proteomes" id="UP000011566">
    <property type="component" value="Unassembled WGS sequence"/>
</dbReference>
<dbReference type="eggNOG" id="arCOG02808">
    <property type="taxonomic scope" value="Archaea"/>
</dbReference>
<dbReference type="Gene3D" id="1.10.10.10">
    <property type="entry name" value="Winged helix-like DNA-binding domain superfamily/Winged helix DNA-binding domain"/>
    <property type="match status" value="1"/>
</dbReference>
<dbReference type="InterPro" id="IPR013561">
    <property type="entry name" value="FilR1_middle_dom"/>
</dbReference>
<comment type="caution">
    <text evidence="3">The sequence shown here is derived from an EMBL/GenBank/DDBJ whole genome shotgun (WGS) entry which is preliminary data.</text>
</comment>
<dbReference type="InterPro" id="IPR036390">
    <property type="entry name" value="WH_DNA-bd_sf"/>
</dbReference>
<evidence type="ECO:0000313" key="3">
    <source>
        <dbReference type="EMBL" id="EMA35850.1"/>
    </source>
</evidence>
<name>M0LUT2_9EURY</name>
<dbReference type="SUPFAM" id="SSF46785">
    <property type="entry name" value="Winged helix' DNA-binding domain"/>
    <property type="match status" value="1"/>
</dbReference>
<reference evidence="3 4" key="1">
    <citation type="journal article" date="2014" name="PLoS Genet.">
        <title>Phylogenetically driven sequencing of extremely halophilic archaea reveals strategies for static and dynamic osmo-response.</title>
        <authorList>
            <person name="Becker E.A."/>
            <person name="Seitzer P.M."/>
            <person name="Tritt A."/>
            <person name="Larsen D."/>
            <person name="Krusor M."/>
            <person name="Yao A.I."/>
            <person name="Wu D."/>
            <person name="Madern D."/>
            <person name="Eisen J.A."/>
            <person name="Darling A.E."/>
            <person name="Facciotti M.T."/>
        </authorList>
    </citation>
    <scope>NUCLEOTIDE SEQUENCE [LARGE SCALE GENOMIC DNA]</scope>
    <source>
        <strain evidence="3 4">100A6</strain>
    </source>
</reference>
<organism evidence="3 4">
    <name type="scientific">Halococcus hamelinensis 100A6</name>
    <dbReference type="NCBI Taxonomy" id="1132509"/>
    <lineage>
        <taxon>Archaea</taxon>
        <taxon>Methanobacteriati</taxon>
        <taxon>Methanobacteriota</taxon>
        <taxon>Stenosarchaea group</taxon>
        <taxon>Halobacteria</taxon>
        <taxon>Halobacteriales</taxon>
        <taxon>Halococcaceae</taxon>
        <taxon>Halococcus</taxon>
    </lineage>
</organism>
<dbReference type="InterPro" id="IPR011991">
    <property type="entry name" value="ArsR-like_HTH"/>
</dbReference>
<dbReference type="PATRIC" id="fig|1132509.6.peg.3914"/>
<dbReference type="InterPro" id="IPR057527">
    <property type="entry name" value="HVO_A0261-like_N"/>
</dbReference>
<evidence type="ECO:0000313" key="4">
    <source>
        <dbReference type="Proteomes" id="UP000011566"/>
    </source>
</evidence>
<dbReference type="CDD" id="cd00090">
    <property type="entry name" value="HTH_ARSR"/>
    <property type="match status" value="1"/>
</dbReference>
<dbReference type="AlphaFoldDB" id="M0LUT2"/>
<feature type="domain" description="Methanogenesis regulatory protein FilR1 middle" evidence="1">
    <location>
        <begin position="123"/>
        <end position="252"/>
    </location>
</feature>
<sequence length="263" mass="29763">MDRALEEIEFLALSANRVAVLETLREHACTRRELAERTDASQPTLGRVLRDLTERHWVTHDGERYTTTATGEMVAAEFTDLRETLETELRLREVMAWLPTDTMTFDLRRLRDATITRPSQTRPDAPVQRALELLWDASEVKIFSHAFNGRSLDVLQRRIADHEGRFEGVFSPAAVEALADDAPLRRQLQDLLAADDAEVRLYDGSIPVAVTLADDVVHLLLRDEGGLLRAGIDTDDEEAVAWARETHEAYWEHATPLDLDALD</sequence>
<proteinExistence type="predicted"/>
<keyword evidence="4" id="KW-1185">Reference proteome</keyword>
<dbReference type="InterPro" id="IPR036388">
    <property type="entry name" value="WH-like_DNA-bd_sf"/>
</dbReference>
<dbReference type="Pfam" id="PF08350">
    <property type="entry name" value="FilR1_middle"/>
    <property type="match status" value="1"/>
</dbReference>
<dbReference type="EMBL" id="AOMB01000043">
    <property type="protein sequence ID" value="EMA35850.1"/>
    <property type="molecule type" value="Genomic_DNA"/>
</dbReference>
<accession>M0LUT2</accession>
<evidence type="ECO:0000259" key="1">
    <source>
        <dbReference type="Pfam" id="PF08350"/>
    </source>
</evidence>
<feature type="domain" description="HVO-A0261-like N-terminal" evidence="2">
    <location>
        <begin position="6"/>
        <end position="90"/>
    </location>
</feature>